<dbReference type="PANTHER" id="PTHR30290">
    <property type="entry name" value="PERIPLASMIC BINDING COMPONENT OF ABC TRANSPORTER"/>
    <property type="match status" value="1"/>
</dbReference>
<keyword evidence="6" id="KW-1185">Reference proteome</keyword>
<dbReference type="InterPro" id="IPR039424">
    <property type="entry name" value="SBP_5"/>
</dbReference>
<evidence type="ECO:0000259" key="3">
    <source>
        <dbReference type="Pfam" id="PF00496"/>
    </source>
</evidence>
<dbReference type="AlphaFoldDB" id="A0A4Q9DSB9"/>
<dbReference type="GO" id="GO:1904680">
    <property type="term" value="F:peptide transmembrane transporter activity"/>
    <property type="evidence" value="ECO:0007669"/>
    <property type="project" value="TreeGrafter"/>
</dbReference>
<proteinExistence type="predicted"/>
<protein>
    <recommendedName>
        <fullName evidence="7">ABC transporter substrate-binding protein</fullName>
    </recommendedName>
</protein>
<reference evidence="5 6" key="1">
    <citation type="submission" date="2019-02" db="EMBL/GenBank/DDBJ databases">
        <title>Paenibacillus sp. nov., isolated from surface-sterilized tissue of Thalictrum simplex L.</title>
        <authorList>
            <person name="Tuo L."/>
        </authorList>
    </citation>
    <scope>NUCLEOTIDE SEQUENCE [LARGE SCALE GENOMIC DNA]</scope>
    <source>
        <strain evidence="5 6">N2SHLJ1</strain>
    </source>
</reference>
<feature type="domain" description="Solute-binding protein family 5" evidence="3">
    <location>
        <begin position="188"/>
        <end position="552"/>
    </location>
</feature>
<feature type="domain" description="Transcriptional regulator SgrR N-terminal HTH" evidence="4">
    <location>
        <begin position="14"/>
        <end position="112"/>
    </location>
</feature>
<dbReference type="Pfam" id="PF12793">
    <property type="entry name" value="SgrR_N"/>
    <property type="match status" value="1"/>
</dbReference>
<dbReference type="EMBL" id="SIRE01000009">
    <property type="protein sequence ID" value="TBL78664.1"/>
    <property type="molecule type" value="Genomic_DNA"/>
</dbReference>
<evidence type="ECO:0000256" key="1">
    <source>
        <dbReference type="ARBA" id="ARBA00023125"/>
    </source>
</evidence>
<evidence type="ECO:0008006" key="7">
    <source>
        <dbReference type="Google" id="ProtNLM"/>
    </source>
</evidence>
<accession>A0A4Q9DSB9</accession>
<dbReference type="OrthoDB" id="5894719at2"/>
<sequence>MSIIHIHSGGSVMKLLEHYEALYGKLAPERLHISIPVTADQLAGLLCCTQRNVKLLMRGMSEAGWIAWQPGLGRGNGSQLAFLMTPQQVLALQAHRYLDAGREAEALALIKSGRLGREETEKVMLHLAGSFGYRVENVSERRIETLRVPSYRSVGMLDPAFVTRRTELHLIRQLFDTLVEFDRRQQRFVPALAHHWEHSRNADKWIFYLHKHAPFHSGGWVTSADVEATILRLQSGASPYRALFAHIRNISLIHDYELELELDAEDRRLLSRLASTAASIVPGRLYGRSAAVPGSDVPPSGTGPFRVVRHDEHHLVLGAFNEYYSRRPQLDRVELWCLPALYENMAAEAELEQHNVNLQHYPYASRQERGWREQRQIDHGCKYMTLNASNCGPLASLKLRRHIAGALDLRRLLLELGGNRGAEAGSLVSYASGKAPASAAKDCLSALAPLVSADFGPAMTAVGGASPDDVRLPVPAKPQSAGRRPETWPGAMEEPLTLRMYTYKGAGNERDAAWLKNELAAAGIGLDIHFIPYEELYLPETMDKADMLLLEQPVDEDAEWALMAQFDNPGSAVCRHAPADLRARRRSSLSAIGTNASRQERMDAYRHWEAELIQACSLLPLYRWQQFIHYPQELNGAAISSLGWVDYKRLWFASRVLEDAGEVQSN</sequence>
<organism evidence="5 6">
    <name type="scientific">Paenibacillus thalictri</name>
    <dbReference type="NCBI Taxonomy" id="2527873"/>
    <lineage>
        <taxon>Bacteria</taxon>
        <taxon>Bacillati</taxon>
        <taxon>Bacillota</taxon>
        <taxon>Bacilli</taxon>
        <taxon>Bacillales</taxon>
        <taxon>Paenibacillaceae</taxon>
        <taxon>Paenibacillus</taxon>
    </lineage>
</organism>
<name>A0A4Q9DSB9_9BACL</name>
<dbReference type="Proteomes" id="UP000293142">
    <property type="component" value="Unassembled WGS sequence"/>
</dbReference>
<gene>
    <name evidence="5" type="ORF">EYB31_14315</name>
</gene>
<dbReference type="PANTHER" id="PTHR30290:SF72">
    <property type="entry name" value="HTH-TYPE TRANSCRIPTIONAL REGULATOR SGRR"/>
    <property type="match status" value="1"/>
</dbReference>
<dbReference type="InterPro" id="IPR025370">
    <property type="entry name" value="SgrR_HTH_N"/>
</dbReference>
<feature type="region of interest" description="Disordered" evidence="2">
    <location>
        <begin position="469"/>
        <end position="489"/>
    </location>
</feature>
<evidence type="ECO:0000259" key="4">
    <source>
        <dbReference type="Pfam" id="PF12793"/>
    </source>
</evidence>
<evidence type="ECO:0000313" key="6">
    <source>
        <dbReference type="Proteomes" id="UP000293142"/>
    </source>
</evidence>
<comment type="caution">
    <text evidence="5">The sequence shown here is derived from an EMBL/GenBank/DDBJ whole genome shotgun (WGS) entry which is preliminary data.</text>
</comment>
<dbReference type="GO" id="GO:0003677">
    <property type="term" value="F:DNA binding"/>
    <property type="evidence" value="ECO:0007669"/>
    <property type="project" value="UniProtKB-KW"/>
</dbReference>
<dbReference type="Gene3D" id="3.10.105.10">
    <property type="entry name" value="Dipeptide-binding Protein, Domain 3"/>
    <property type="match status" value="1"/>
</dbReference>
<dbReference type="Gene3D" id="3.40.190.10">
    <property type="entry name" value="Periplasmic binding protein-like II"/>
    <property type="match status" value="1"/>
</dbReference>
<dbReference type="InterPro" id="IPR000914">
    <property type="entry name" value="SBP_5_dom"/>
</dbReference>
<dbReference type="GO" id="GO:0015833">
    <property type="term" value="P:peptide transport"/>
    <property type="evidence" value="ECO:0007669"/>
    <property type="project" value="TreeGrafter"/>
</dbReference>
<evidence type="ECO:0000256" key="2">
    <source>
        <dbReference type="SAM" id="MobiDB-lite"/>
    </source>
</evidence>
<keyword evidence="1" id="KW-0238">DNA-binding</keyword>
<dbReference type="Pfam" id="PF00496">
    <property type="entry name" value="SBP_bac_5"/>
    <property type="match status" value="1"/>
</dbReference>
<evidence type="ECO:0000313" key="5">
    <source>
        <dbReference type="EMBL" id="TBL78664.1"/>
    </source>
</evidence>
<dbReference type="SUPFAM" id="SSF53850">
    <property type="entry name" value="Periplasmic binding protein-like II"/>
    <property type="match status" value="1"/>
</dbReference>